<reference evidence="4" key="2">
    <citation type="submission" date="2019-09" db="UniProtKB">
        <authorList>
            <consortium name="WormBaseParasite"/>
        </authorList>
    </citation>
    <scope>IDENTIFICATION</scope>
</reference>
<dbReference type="Proteomes" id="UP000050761">
    <property type="component" value="Unassembled WGS sequence"/>
</dbReference>
<keyword evidence="1" id="KW-0732">Signal</keyword>
<evidence type="ECO:0000256" key="1">
    <source>
        <dbReference type="SAM" id="SignalP"/>
    </source>
</evidence>
<reference evidence="2 3" key="1">
    <citation type="submission" date="2018-11" db="EMBL/GenBank/DDBJ databases">
        <authorList>
            <consortium name="Pathogen Informatics"/>
        </authorList>
    </citation>
    <scope>NUCLEOTIDE SEQUENCE [LARGE SCALE GENOMIC DNA]</scope>
</reference>
<gene>
    <name evidence="2" type="ORF">HPBE_LOCUS22502</name>
</gene>
<evidence type="ECO:0000313" key="4">
    <source>
        <dbReference type="WBParaSite" id="HPBE_0002250301-mRNA-1"/>
    </source>
</evidence>
<evidence type="ECO:0000313" key="2">
    <source>
        <dbReference type="EMBL" id="VDP32970.1"/>
    </source>
</evidence>
<dbReference type="AlphaFoldDB" id="A0A183GIN3"/>
<protein>
    <submittedName>
        <fullName evidence="4">NR LBD domain-containing protein</fullName>
    </submittedName>
</protein>
<organism evidence="3 4">
    <name type="scientific">Heligmosomoides polygyrus</name>
    <name type="common">Parasitic roundworm</name>
    <dbReference type="NCBI Taxonomy" id="6339"/>
    <lineage>
        <taxon>Eukaryota</taxon>
        <taxon>Metazoa</taxon>
        <taxon>Ecdysozoa</taxon>
        <taxon>Nematoda</taxon>
        <taxon>Chromadorea</taxon>
        <taxon>Rhabditida</taxon>
        <taxon>Rhabditina</taxon>
        <taxon>Rhabditomorpha</taxon>
        <taxon>Strongyloidea</taxon>
        <taxon>Heligmosomidae</taxon>
        <taxon>Heligmosomoides</taxon>
    </lineage>
</organism>
<sequence>MLKTVLGLAELRHFLLFYLHSVTAENQASPLIPAAIRLQEAMQSFARKHLVGSLGYNPIAIHEFAAF</sequence>
<dbReference type="WBParaSite" id="HPBE_0002250301-mRNA-1">
    <property type="protein sequence ID" value="HPBE_0002250301-mRNA-1"/>
    <property type="gene ID" value="HPBE_0002250301"/>
</dbReference>
<evidence type="ECO:0000313" key="3">
    <source>
        <dbReference type="Proteomes" id="UP000050761"/>
    </source>
</evidence>
<proteinExistence type="predicted"/>
<accession>A0A3P8CQI2</accession>
<keyword evidence="3" id="KW-1185">Reference proteome</keyword>
<name>A0A183GIN3_HELPZ</name>
<feature type="chain" id="PRO_5044552091" evidence="1">
    <location>
        <begin position="25"/>
        <end position="67"/>
    </location>
</feature>
<accession>A0A183GIN3</accession>
<feature type="signal peptide" evidence="1">
    <location>
        <begin position="1"/>
        <end position="24"/>
    </location>
</feature>
<dbReference type="EMBL" id="UZAH01034050">
    <property type="protein sequence ID" value="VDP32970.1"/>
    <property type="molecule type" value="Genomic_DNA"/>
</dbReference>